<sequence length="289" mass="32307">MMMVRRICFGTLASLAAIIIVFVSLSIVLSKISNLRRDTDFRVQITSVDPNIKKKEQVKIPKPESRSNKAKKPAEVKVAQKKEAPKPEKKKKPAAPKIAQKAARPRQQLKGRNMPAVTRQPALGGPMTGEINMPAINVYYGKKDIYEYMQALAYRNCIVLVRSPLGKLFAGYNPLTGTVKSMSIKELSGYSPRVRVLAEYGENPVTDRIIEKAVMADVTMAFPDGCRLISLWSQNWETTLMTTVKRAADTKGIVFDEIDYAEATFYQKQFAITKIITSTGIELKVNFTL</sequence>
<proteinExistence type="predicted"/>
<feature type="compositionally biased region" description="Basic and acidic residues" evidence="1">
    <location>
        <begin position="56"/>
        <end position="87"/>
    </location>
</feature>
<gene>
    <name evidence="2" type="ORF">H8D96_10665</name>
</gene>
<comment type="caution">
    <text evidence="2">The sequence shown here is derived from an EMBL/GenBank/DDBJ whole genome shotgun (WGS) entry which is preliminary data.</text>
</comment>
<dbReference type="AlphaFoldDB" id="A0A8J6NYK6"/>
<evidence type="ECO:0000256" key="1">
    <source>
        <dbReference type="SAM" id="MobiDB-lite"/>
    </source>
</evidence>
<evidence type="ECO:0000313" key="3">
    <source>
        <dbReference type="Proteomes" id="UP000605201"/>
    </source>
</evidence>
<protein>
    <submittedName>
        <fullName evidence="2">Uncharacterized protein</fullName>
    </submittedName>
</protein>
<name>A0A8J6NYK6_9BACT</name>
<feature type="region of interest" description="Disordered" evidence="1">
    <location>
        <begin position="56"/>
        <end position="123"/>
    </location>
</feature>
<accession>A0A8J6NYK6</accession>
<dbReference type="EMBL" id="JACNIG010000220">
    <property type="protein sequence ID" value="MBC8432369.1"/>
    <property type="molecule type" value="Genomic_DNA"/>
</dbReference>
<evidence type="ECO:0000313" key="2">
    <source>
        <dbReference type="EMBL" id="MBC8432369.1"/>
    </source>
</evidence>
<reference evidence="2 3" key="1">
    <citation type="submission" date="2020-08" db="EMBL/GenBank/DDBJ databases">
        <title>Bridging the membrane lipid divide: bacteria of the FCB group superphylum have the potential to synthesize archaeal ether lipids.</title>
        <authorList>
            <person name="Villanueva L."/>
            <person name="Von Meijenfeldt F.A.B."/>
            <person name="Westbye A.B."/>
            <person name="Yadav S."/>
            <person name="Hopmans E.C."/>
            <person name="Dutilh B.E."/>
            <person name="Sinninghe Damste J.S."/>
        </authorList>
    </citation>
    <scope>NUCLEOTIDE SEQUENCE [LARGE SCALE GENOMIC DNA]</scope>
    <source>
        <strain evidence="2">NIOZ-UU17</strain>
    </source>
</reference>
<organism evidence="2 3">
    <name type="scientific">Candidatus Desulfatibia vada</name>
    <dbReference type="NCBI Taxonomy" id="2841696"/>
    <lineage>
        <taxon>Bacteria</taxon>
        <taxon>Pseudomonadati</taxon>
        <taxon>Thermodesulfobacteriota</taxon>
        <taxon>Desulfobacteria</taxon>
        <taxon>Desulfobacterales</taxon>
        <taxon>Desulfobacterales incertae sedis</taxon>
        <taxon>Candidatus Desulfatibia</taxon>
    </lineage>
</organism>
<dbReference type="Proteomes" id="UP000605201">
    <property type="component" value="Unassembled WGS sequence"/>
</dbReference>